<dbReference type="HOGENOM" id="CLU_057145_1_1_1"/>
<reference evidence="2 3" key="2">
    <citation type="journal article" date="2013" name="PLoS Genet.">
        <title>Comparative genome structure, secondary metabolite, and effector coding capacity across Cochliobolus pathogens.</title>
        <authorList>
            <person name="Condon B.J."/>
            <person name="Leng Y."/>
            <person name="Wu D."/>
            <person name="Bushley K.E."/>
            <person name="Ohm R.A."/>
            <person name="Otillar R."/>
            <person name="Martin J."/>
            <person name="Schackwitz W."/>
            <person name="Grimwood J."/>
            <person name="MohdZainudin N."/>
            <person name="Xue C."/>
            <person name="Wang R."/>
            <person name="Manning V.A."/>
            <person name="Dhillon B."/>
            <person name="Tu Z.J."/>
            <person name="Steffenson B.J."/>
            <person name="Salamov A."/>
            <person name="Sun H."/>
            <person name="Lowry S."/>
            <person name="LaButti K."/>
            <person name="Han J."/>
            <person name="Copeland A."/>
            <person name="Lindquist E."/>
            <person name="Barry K."/>
            <person name="Schmutz J."/>
            <person name="Baker S.E."/>
            <person name="Ciuffetti L.M."/>
            <person name="Grigoriev I.V."/>
            <person name="Zhong S."/>
            <person name="Turgeon B.G."/>
        </authorList>
    </citation>
    <scope>NUCLEOTIDE SEQUENCE [LARGE SCALE GENOMIC DNA]</scope>
    <source>
        <strain evidence="3">28A</strain>
    </source>
</reference>
<keyword evidence="3" id="KW-1185">Reference proteome</keyword>
<dbReference type="PANTHER" id="PTHR21310:SF39">
    <property type="entry name" value="AMINOGLYCOSIDE PHOSPHOTRANSFERASE DOMAIN-CONTAINING PROTEIN"/>
    <property type="match status" value="1"/>
</dbReference>
<dbReference type="SUPFAM" id="SSF56112">
    <property type="entry name" value="Protein kinase-like (PK-like)"/>
    <property type="match status" value="1"/>
</dbReference>
<reference evidence="2 3" key="1">
    <citation type="journal article" date="2012" name="PLoS Pathog.">
        <title>Diverse lifestyles and strategies of plant pathogenesis encoded in the genomes of eighteen Dothideomycetes fungi.</title>
        <authorList>
            <person name="Ohm R.A."/>
            <person name="Feau N."/>
            <person name="Henrissat B."/>
            <person name="Schoch C.L."/>
            <person name="Horwitz B.A."/>
            <person name="Barry K.W."/>
            <person name="Condon B.J."/>
            <person name="Copeland A.C."/>
            <person name="Dhillon B."/>
            <person name="Glaser F."/>
            <person name="Hesse C.N."/>
            <person name="Kosti I."/>
            <person name="LaButti K."/>
            <person name="Lindquist E.A."/>
            <person name="Lucas S."/>
            <person name="Salamov A.A."/>
            <person name="Bradshaw R.E."/>
            <person name="Ciuffetti L."/>
            <person name="Hamelin R.C."/>
            <person name="Kema G.H.J."/>
            <person name="Lawrence C."/>
            <person name="Scott J.A."/>
            <person name="Spatafora J.W."/>
            <person name="Turgeon B.G."/>
            <person name="de Wit P.J.G.M."/>
            <person name="Zhong S."/>
            <person name="Goodwin S.B."/>
            <person name="Grigoriev I.V."/>
        </authorList>
    </citation>
    <scope>NUCLEOTIDE SEQUENCE [LARGE SCALE GENOMIC DNA]</scope>
    <source>
        <strain evidence="3">28A</strain>
    </source>
</reference>
<dbReference type="PANTHER" id="PTHR21310">
    <property type="entry name" value="AMINOGLYCOSIDE PHOSPHOTRANSFERASE-RELATED-RELATED"/>
    <property type="match status" value="1"/>
</dbReference>
<dbReference type="EMBL" id="KB908482">
    <property type="protein sequence ID" value="EOA90868.1"/>
    <property type="molecule type" value="Genomic_DNA"/>
</dbReference>
<dbReference type="InterPro" id="IPR011009">
    <property type="entry name" value="Kinase-like_dom_sf"/>
</dbReference>
<evidence type="ECO:0000313" key="2">
    <source>
        <dbReference type="EMBL" id="EOA90868.1"/>
    </source>
</evidence>
<organism evidence="2 3">
    <name type="scientific">Exserohilum turcicum (strain 28A)</name>
    <name type="common">Northern leaf blight fungus</name>
    <name type="synonym">Setosphaeria turcica</name>
    <dbReference type="NCBI Taxonomy" id="671987"/>
    <lineage>
        <taxon>Eukaryota</taxon>
        <taxon>Fungi</taxon>
        <taxon>Dikarya</taxon>
        <taxon>Ascomycota</taxon>
        <taxon>Pezizomycotina</taxon>
        <taxon>Dothideomycetes</taxon>
        <taxon>Pleosporomycetidae</taxon>
        <taxon>Pleosporales</taxon>
        <taxon>Pleosporineae</taxon>
        <taxon>Pleosporaceae</taxon>
        <taxon>Exserohilum</taxon>
    </lineage>
</organism>
<feature type="domain" description="Aminoglycoside phosphotransferase" evidence="1">
    <location>
        <begin position="20"/>
        <end position="176"/>
    </location>
</feature>
<protein>
    <recommendedName>
        <fullName evidence="1">Aminoglycoside phosphotransferase domain-containing protein</fullName>
    </recommendedName>
</protein>
<dbReference type="OrthoDB" id="3694229at2759"/>
<sequence>IIRISEDAIVKCGFGVSQYEAVNQQRAYEILDPAIIRIPRVYRFFINGLDGYIIMEYINGQPLSSIMNPDAYLEPMAKVLKLFEQVRRDRPGPFHESFAFGQLWLDYDPIAPATISDIEQYYNKRQLKNSDHLNLVGYPLVFCHLDIAPRNILVLEDASLCLVDWNSAGFYPRLFERIALE</sequence>
<dbReference type="STRING" id="671987.R0KD70"/>
<name>R0KD70_EXST2</name>
<evidence type="ECO:0000313" key="3">
    <source>
        <dbReference type="Proteomes" id="UP000016935"/>
    </source>
</evidence>
<evidence type="ECO:0000259" key="1">
    <source>
        <dbReference type="Pfam" id="PF01636"/>
    </source>
</evidence>
<feature type="non-terminal residue" evidence="2">
    <location>
        <position position="1"/>
    </location>
</feature>
<dbReference type="eggNOG" id="ENOG502SH7E">
    <property type="taxonomic scope" value="Eukaryota"/>
</dbReference>
<dbReference type="Proteomes" id="UP000016935">
    <property type="component" value="Unassembled WGS sequence"/>
</dbReference>
<dbReference type="RefSeq" id="XP_008021376.1">
    <property type="nucleotide sequence ID" value="XM_008023185.1"/>
</dbReference>
<dbReference type="InterPro" id="IPR002575">
    <property type="entry name" value="Aminoglycoside_PTrfase"/>
</dbReference>
<proteinExistence type="predicted"/>
<dbReference type="GeneID" id="19405406"/>
<dbReference type="Gene3D" id="3.90.1200.10">
    <property type="match status" value="1"/>
</dbReference>
<dbReference type="InterPro" id="IPR051678">
    <property type="entry name" value="AGP_Transferase"/>
</dbReference>
<gene>
    <name evidence="2" type="ORF">SETTUDRAFT_76796</name>
</gene>
<feature type="non-terminal residue" evidence="2">
    <location>
        <position position="181"/>
    </location>
</feature>
<accession>R0KD70</accession>
<dbReference type="Pfam" id="PF01636">
    <property type="entry name" value="APH"/>
    <property type="match status" value="1"/>
</dbReference>
<dbReference type="AlphaFoldDB" id="R0KD70"/>